<protein>
    <submittedName>
        <fullName evidence="4">Uncharacterized protein</fullName>
    </submittedName>
</protein>
<sequence length="422" mass="45381">MRLSVVTVVQLFLLVSSFGTRLTSSFAILQEDDAPAESAVENWSLLADDSEIDNNGAVPKLQPSVDDPSDEERTLKYTHGHGIAIDPLLEFSLVSSYNVDHHQQYNNMLHNFVKGTSGCPSLSNGQQQSTIISSITSSPILLGETTVPVEFATGDQGGLDSTVDDLLSQLHTNIGLVSTGGSIENLNFYDGDADVVIVDPPKPHIEAVEAEVVPVPAPPVVSNNLANIFVSSSSSSDSSSSSSSSSGDSNVSSGGVTGGSVSSTSIANPFILLFSFALVVAGILVLSLPIWIPFVVARRRRTHIGPLRKKTYPASKKKTSTSTKGNRQGPNQVNLPYVNYNAGPAMPHPEYHSTTIEDYYRSSDILDVKPYSALFGKLFPSYSNKVFSDPGPVKSKDLYGPLSNYFLKARRRTSKQRQVPEE</sequence>
<evidence type="ECO:0000256" key="2">
    <source>
        <dbReference type="SAM" id="Phobius"/>
    </source>
</evidence>
<organism evidence="4 5">
    <name type="scientific">Daphnia galeata</name>
    <dbReference type="NCBI Taxonomy" id="27404"/>
    <lineage>
        <taxon>Eukaryota</taxon>
        <taxon>Metazoa</taxon>
        <taxon>Ecdysozoa</taxon>
        <taxon>Arthropoda</taxon>
        <taxon>Crustacea</taxon>
        <taxon>Branchiopoda</taxon>
        <taxon>Diplostraca</taxon>
        <taxon>Cladocera</taxon>
        <taxon>Anomopoda</taxon>
        <taxon>Daphniidae</taxon>
        <taxon>Daphnia</taxon>
    </lineage>
</organism>
<feature type="region of interest" description="Disordered" evidence="1">
    <location>
        <begin position="234"/>
        <end position="258"/>
    </location>
</feature>
<keyword evidence="5" id="KW-1185">Reference proteome</keyword>
<feature type="chain" id="PRO_5035237485" evidence="3">
    <location>
        <begin position="20"/>
        <end position="422"/>
    </location>
</feature>
<dbReference type="AlphaFoldDB" id="A0A8J2WGY5"/>
<dbReference type="Proteomes" id="UP000789390">
    <property type="component" value="Unassembled WGS sequence"/>
</dbReference>
<gene>
    <name evidence="4" type="ORF">DGAL_LOCUS6699</name>
</gene>
<evidence type="ECO:0000256" key="3">
    <source>
        <dbReference type="SAM" id="SignalP"/>
    </source>
</evidence>
<proteinExistence type="predicted"/>
<keyword evidence="2" id="KW-0472">Membrane</keyword>
<dbReference type="OrthoDB" id="6368077at2759"/>
<evidence type="ECO:0000313" key="4">
    <source>
        <dbReference type="EMBL" id="CAH0103987.1"/>
    </source>
</evidence>
<evidence type="ECO:0000313" key="5">
    <source>
        <dbReference type="Proteomes" id="UP000789390"/>
    </source>
</evidence>
<feature type="region of interest" description="Disordered" evidence="1">
    <location>
        <begin position="307"/>
        <end position="332"/>
    </location>
</feature>
<keyword evidence="2" id="KW-0812">Transmembrane</keyword>
<feature type="transmembrane region" description="Helical" evidence="2">
    <location>
        <begin position="270"/>
        <end position="292"/>
    </location>
</feature>
<evidence type="ECO:0000256" key="1">
    <source>
        <dbReference type="SAM" id="MobiDB-lite"/>
    </source>
</evidence>
<accession>A0A8J2WGY5</accession>
<name>A0A8J2WGY5_9CRUS</name>
<dbReference type="EMBL" id="CAKKLH010000124">
    <property type="protein sequence ID" value="CAH0103987.1"/>
    <property type="molecule type" value="Genomic_DNA"/>
</dbReference>
<reference evidence="4" key="1">
    <citation type="submission" date="2021-11" db="EMBL/GenBank/DDBJ databases">
        <authorList>
            <person name="Schell T."/>
        </authorList>
    </citation>
    <scope>NUCLEOTIDE SEQUENCE</scope>
    <source>
        <strain evidence="4">M5</strain>
    </source>
</reference>
<keyword evidence="3" id="KW-0732">Signal</keyword>
<feature type="compositionally biased region" description="Basic residues" evidence="1">
    <location>
        <begin position="307"/>
        <end position="319"/>
    </location>
</feature>
<feature type="signal peptide" evidence="3">
    <location>
        <begin position="1"/>
        <end position="19"/>
    </location>
</feature>
<keyword evidence="2" id="KW-1133">Transmembrane helix</keyword>
<comment type="caution">
    <text evidence="4">The sequence shown here is derived from an EMBL/GenBank/DDBJ whole genome shotgun (WGS) entry which is preliminary data.</text>
</comment>